<protein>
    <recommendedName>
        <fullName evidence="3">Arylsulfotransferase (ASST)</fullName>
    </recommendedName>
</protein>
<sequence length="169" mass="19207">MKYGFLTIQRPKRKHLGHLGGNFGRGGDLVYRFGNPSTQNDNTSERLFTNNHFPNLFEPSKMLIFTNGGDLGRSTVYELQLPEELNQQTIPSLTFPEILWSFTDAELYSPKVSGAIRLPSGNTLITEGDYGIREVTNTGKIVWKFSRQGFFWRAYHYAKDDPAILALDL</sequence>
<dbReference type="Proteomes" id="UP001059209">
    <property type="component" value="Chromosome"/>
</dbReference>
<reference evidence="1" key="1">
    <citation type="submission" date="2022-09" db="EMBL/GenBank/DDBJ databases">
        <title>Maribacter litopenaei sp. nov., isolated from the intestinal tract of the Pacific White Shrimp, Litopenaeus vannamei.</title>
        <authorList>
            <person name="Kim S.Y."/>
            <person name="Hwang C.Y."/>
        </authorList>
    </citation>
    <scope>NUCLEOTIDE SEQUENCE</scope>
    <source>
        <strain evidence="1">HL-LV01</strain>
    </source>
</reference>
<evidence type="ECO:0008006" key="3">
    <source>
        <dbReference type="Google" id="ProtNLM"/>
    </source>
</evidence>
<dbReference type="EMBL" id="CP104205">
    <property type="protein sequence ID" value="UWX56699.1"/>
    <property type="molecule type" value="Genomic_DNA"/>
</dbReference>
<evidence type="ECO:0000313" key="2">
    <source>
        <dbReference type="Proteomes" id="UP001059209"/>
    </source>
</evidence>
<organism evidence="1 2">
    <name type="scientific">Maribacter litopenaei</name>
    <dbReference type="NCBI Taxonomy" id="2976127"/>
    <lineage>
        <taxon>Bacteria</taxon>
        <taxon>Pseudomonadati</taxon>
        <taxon>Bacteroidota</taxon>
        <taxon>Flavobacteriia</taxon>
        <taxon>Flavobacteriales</taxon>
        <taxon>Flavobacteriaceae</taxon>
        <taxon>Maribacter</taxon>
    </lineage>
</organism>
<dbReference type="RefSeq" id="WP_260575332.1">
    <property type="nucleotide sequence ID" value="NZ_CP104205.1"/>
</dbReference>
<accession>A0ABY5YEU7</accession>
<evidence type="ECO:0000313" key="1">
    <source>
        <dbReference type="EMBL" id="UWX56699.1"/>
    </source>
</evidence>
<name>A0ABY5YEU7_9FLAO</name>
<proteinExistence type="predicted"/>
<gene>
    <name evidence="1" type="ORF">NYZ99_03680</name>
</gene>
<keyword evidence="2" id="KW-1185">Reference proteome</keyword>